<evidence type="ECO:0000256" key="1">
    <source>
        <dbReference type="SAM" id="SignalP"/>
    </source>
</evidence>
<accession>A0A401XNN6</accession>
<protein>
    <recommendedName>
        <fullName evidence="4">Secreted protein</fullName>
    </recommendedName>
</protein>
<evidence type="ECO:0000313" key="2">
    <source>
        <dbReference type="EMBL" id="GCD78602.1"/>
    </source>
</evidence>
<keyword evidence="3" id="KW-1185">Reference proteome</keyword>
<organism evidence="2 3">
    <name type="scientific">Thermaurantimonas aggregans</name>
    <dbReference type="NCBI Taxonomy" id="2173829"/>
    <lineage>
        <taxon>Bacteria</taxon>
        <taxon>Pseudomonadati</taxon>
        <taxon>Bacteroidota</taxon>
        <taxon>Flavobacteriia</taxon>
        <taxon>Flavobacteriales</taxon>
        <taxon>Schleiferiaceae</taxon>
        <taxon>Thermaurantimonas</taxon>
    </lineage>
</organism>
<proteinExistence type="predicted"/>
<evidence type="ECO:0000313" key="3">
    <source>
        <dbReference type="Proteomes" id="UP000286715"/>
    </source>
</evidence>
<comment type="caution">
    <text evidence="2">The sequence shown here is derived from an EMBL/GenBank/DDBJ whole genome shotgun (WGS) entry which is preliminary data.</text>
</comment>
<dbReference type="InterPro" id="IPR058512">
    <property type="entry name" value="DUF8199"/>
</dbReference>
<dbReference type="RefSeq" id="WP_124398656.1">
    <property type="nucleotide sequence ID" value="NZ_BHZE01000028.1"/>
</dbReference>
<feature type="chain" id="PRO_5019072661" description="Secreted protein" evidence="1">
    <location>
        <begin position="22"/>
        <end position="148"/>
    </location>
</feature>
<dbReference type="AlphaFoldDB" id="A0A401XNN6"/>
<sequence length="148" mass="16515">MLNIFLRKFSALLLTLSMVSAQTGVVFSFHYCKGELIDSSVYLPVDECTSESTEENLTCSPQEEDAVCSTTQMSDDCCATKVISLHADQNALQSKKIEVQDFVVSIEHISLTHCTLVVLPTIETTEVTTHKGRTVPLYIEFHQLIYYG</sequence>
<dbReference type="Proteomes" id="UP000286715">
    <property type="component" value="Unassembled WGS sequence"/>
</dbReference>
<evidence type="ECO:0008006" key="4">
    <source>
        <dbReference type="Google" id="ProtNLM"/>
    </source>
</evidence>
<dbReference type="InterPro" id="IPR058060">
    <property type="entry name" value="HYC_CC_PP"/>
</dbReference>
<keyword evidence="1" id="KW-0732">Signal</keyword>
<dbReference type="NCBIfam" id="NF047658">
    <property type="entry name" value="HYC_CC_PP"/>
    <property type="match status" value="1"/>
</dbReference>
<name>A0A401XNN6_9FLAO</name>
<feature type="signal peptide" evidence="1">
    <location>
        <begin position="1"/>
        <end position="21"/>
    </location>
</feature>
<gene>
    <name evidence="2" type="ORF">JCM31826_20840</name>
</gene>
<reference evidence="2 3" key="1">
    <citation type="submission" date="2018-11" db="EMBL/GenBank/DDBJ databases">
        <title>Schleiferia aggregans sp. nov., a moderately thermophilic heterotrophic bacterium isolated from microbial mats at a terrestrial hot spring.</title>
        <authorList>
            <person name="Iino T."/>
            <person name="Ohkuma M."/>
            <person name="Haruta S."/>
        </authorList>
    </citation>
    <scope>NUCLEOTIDE SEQUENCE [LARGE SCALE GENOMIC DNA]</scope>
    <source>
        <strain evidence="2 3">LA</strain>
    </source>
</reference>
<dbReference type="EMBL" id="BHZE01000028">
    <property type="protein sequence ID" value="GCD78602.1"/>
    <property type="molecule type" value="Genomic_DNA"/>
</dbReference>
<dbReference type="Pfam" id="PF26622">
    <property type="entry name" value="DUF8199"/>
    <property type="match status" value="1"/>
</dbReference>
<dbReference type="OrthoDB" id="1120477at2"/>